<dbReference type="FunFam" id="1.25.40.10:FF:000031">
    <property type="entry name" value="Pentatricopeptide repeat-containing protein mitochondrial"/>
    <property type="match status" value="1"/>
</dbReference>
<comment type="caution">
    <text evidence="3">The sequence shown here is derived from an EMBL/GenBank/DDBJ whole genome shotgun (WGS) entry which is preliminary data.</text>
</comment>
<dbReference type="Gene3D" id="2.60.34.10">
    <property type="entry name" value="Substrate Binding Domain Of DNAk, Chain A, domain 1"/>
    <property type="match status" value="1"/>
</dbReference>
<name>A0AAN9EGE2_CROPI</name>
<evidence type="ECO:0000313" key="3">
    <source>
        <dbReference type="EMBL" id="KAK7256994.1"/>
    </source>
</evidence>
<proteinExistence type="predicted"/>
<reference evidence="3 4" key="1">
    <citation type="submission" date="2024-01" db="EMBL/GenBank/DDBJ databases">
        <title>The genomes of 5 underutilized Papilionoideae crops provide insights into root nodulation and disease resistanc.</title>
        <authorList>
            <person name="Yuan L."/>
        </authorList>
    </citation>
    <scope>NUCLEOTIDE SEQUENCE [LARGE SCALE GENOMIC DNA]</scope>
    <source>
        <strain evidence="3">ZHUSHIDOU_FW_LH</strain>
        <tissue evidence="3">Leaf</tissue>
    </source>
</reference>
<feature type="repeat" description="PPR" evidence="2">
    <location>
        <begin position="48"/>
        <end position="82"/>
    </location>
</feature>
<keyword evidence="4" id="KW-1185">Reference proteome</keyword>
<evidence type="ECO:0000256" key="2">
    <source>
        <dbReference type="PROSITE-ProRule" id="PRU00708"/>
    </source>
</evidence>
<evidence type="ECO:0000313" key="4">
    <source>
        <dbReference type="Proteomes" id="UP001372338"/>
    </source>
</evidence>
<organism evidence="3 4">
    <name type="scientific">Crotalaria pallida</name>
    <name type="common">Smooth rattlebox</name>
    <name type="synonym">Crotalaria striata</name>
    <dbReference type="NCBI Taxonomy" id="3830"/>
    <lineage>
        <taxon>Eukaryota</taxon>
        <taxon>Viridiplantae</taxon>
        <taxon>Streptophyta</taxon>
        <taxon>Embryophyta</taxon>
        <taxon>Tracheophyta</taxon>
        <taxon>Spermatophyta</taxon>
        <taxon>Magnoliopsida</taxon>
        <taxon>eudicotyledons</taxon>
        <taxon>Gunneridae</taxon>
        <taxon>Pentapetalae</taxon>
        <taxon>rosids</taxon>
        <taxon>fabids</taxon>
        <taxon>Fabales</taxon>
        <taxon>Fabaceae</taxon>
        <taxon>Papilionoideae</taxon>
        <taxon>50 kb inversion clade</taxon>
        <taxon>genistoids sensu lato</taxon>
        <taxon>core genistoids</taxon>
        <taxon>Crotalarieae</taxon>
        <taxon>Crotalaria</taxon>
    </lineage>
</organism>
<dbReference type="GO" id="GO:0003723">
    <property type="term" value="F:RNA binding"/>
    <property type="evidence" value="ECO:0007669"/>
    <property type="project" value="InterPro"/>
</dbReference>
<dbReference type="Proteomes" id="UP001372338">
    <property type="component" value="Unassembled WGS sequence"/>
</dbReference>
<protein>
    <recommendedName>
        <fullName evidence="5">Pentatricopeptide repeat protein</fullName>
    </recommendedName>
</protein>
<evidence type="ECO:0000256" key="1">
    <source>
        <dbReference type="ARBA" id="ARBA00022737"/>
    </source>
</evidence>
<evidence type="ECO:0008006" key="5">
    <source>
        <dbReference type="Google" id="ProtNLM"/>
    </source>
</evidence>
<dbReference type="InterPro" id="IPR011990">
    <property type="entry name" value="TPR-like_helical_dom_sf"/>
</dbReference>
<dbReference type="PANTHER" id="PTHR47926">
    <property type="entry name" value="PENTATRICOPEPTIDE REPEAT-CONTAINING PROTEIN"/>
    <property type="match status" value="1"/>
</dbReference>
<dbReference type="InterPro" id="IPR029047">
    <property type="entry name" value="HSP70_peptide-bd_sf"/>
</dbReference>
<gene>
    <name evidence="3" type="ORF">RIF29_30648</name>
</gene>
<sequence>MGKWVHLYAESIGYKGNLFVGNALIDMYEKCGVIGNALDVFNIIDRKDVFTWNTIINGMAMHGHAADALSLFDHMKNAGVKPDEVTSVGVLSACVLMGLVRDGFSFFQSMVDHYSIVPQIQHYGCMVDLLGRAGLLDQAVNFVDDSVVEFYSLDEIHPETENIFRALRGLTVILRSYGYAPILVDVAQGTVMGEHVIFSAPPLNVSVEDKITGQKNKITIISDKGRLSKDDIEKMVQETIVLVFELWLKLTLRYMLDSRLAVMCTEDMTA</sequence>
<dbReference type="EMBL" id="JAYWIO010000006">
    <property type="protein sequence ID" value="KAK7256994.1"/>
    <property type="molecule type" value="Genomic_DNA"/>
</dbReference>
<keyword evidence="1" id="KW-0677">Repeat</keyword>
<dbReference type="SUPFAM" id="SSF100920">
    <property type="entry name" value="Heat shock protein 70kD (HSP70), peptide-binding domain"/>
    <property type="match status" value="1"/>
</dbReference>
<dbReference type="AlphaFoldDB" id="A0AAN9EGE2"/>
<dbReference type="PROSITE" id="PS51375">
    <property type="entry name" value="PPR"/>
    <property type="match status" value="1"/>
</dbReference>
<dbReference type="Pfam" id="PF13041">
    <property type="entry name" value="PPR_2"/>
    <property type="match status" value="1"/>
</dbReference>
<dbReference type="PANTHER" id="PTHR47926:SF371">
    <property type="entry name" value="TETRATRICOPEPTIDE REPEAT-LIKE SUPERFAMILY PROTEIN"/>
    <property type="match status" value="1"/>
</dbReference>
<dbReference type="InterPro" id="IPR002885">
    <property type="entry name" value="PPR_rpt"/>
</dbReference>
<accession>A0AAN9EGE2</accession>
<dbReference type="Gene3D" id="1.25.40.10">
    <property type="entry name" value="Tetratricopeptide repeat domain"/>
    <property type="match status" value="1"/>
</dbReference>
<dbReference type="InterPro" id="IPR046960">
    <property type="entry name" value="PPR_At4g14850-like_plant"/>
</dbReference>
<dbReference type="NCBIfam" id="TIGR00756">
    <property type="entry name" value="PPR"/>
    <property type="match status" value="1"/>
</dbReference>
<dbReference type="GO" id="GO:0009451">
    <property type="term" value="P:RNA modification"/>
    <property type="evidence" value="ECO:0007669"/>
    <property type="project" value="InterPro"/>
</dbReference>